<proteinExistence type="predicted"/>
<feature type="transmembrane region" description="Helical" evidence="1">
    <location>
        <begin position="12"/>
        <end position="31"/>
    </location>
</feature>
<dbReference type="EMBL" id="MPTO01000041">
    <property type="protein sequence ID" value="OME11235.1"/>
    <property type="molecule type" value="Genomic_DNA"/>
</dbReference>
<keyword evidence="1" id="KW-0812">Transmembrane</keyword>
<feature type="transmembrane region" description="Helical" evidence="1">
    <location>
        <begin position="94"/>
        <end position="111"/>
    </location>
</feature>
<organism evidence="2 3">
    <name type="scientific">Paenibacillus odorifer</name>
    <dbReference type="NCBI Taxonomy" id="189426"/>
    <lineage>
        <taxon>Bacteria</taxon>
        <taxon>Bacillati</taxon>
        <taxon>Bacillota</taxon>
        <taxon>Bacilli</taxon>
        <taxon>Bacillales</taxon>
        <taxon>Paenibacillaceae</taxon>
        <taxon>Paenibacillus</taxon>
    </lineage>
</organism>
<gene>
    <name evidence="2" type="ORF">BSK47_29525</name>
</gene>
<evidence type="ECO:0000313" key="3">
    <source>
        <dbReference type="Proteomes" id="UP000187323"/>
    </source>
</evidence>
<comment type="caution">
    <text evidence="2">The sequence shown here is derived from an EMBL/GenBank/DDBJ whole genome shotgun (WGS) entry which is preliminary data.</text>
</comment>
<name>A0AB36J650_9BACL</name>
<feature type="transmembrane region" description="Helical" evidence="1">
    <location>
        <begin position="43"/>
        <end position="60"/>
    </location>
</feature>
<protein>
    <submittedName>
        <fullName evidence="2">Uncharacterized protein</fullName>
    </submittedName>
</protein>
<keyword evidence="1" id="KW-0472">Membrane</keyword>
<evidence type="ECO:0000256" key="1">
    <source>
        <dbReference type="SAM" id="Phobius"/>
    </source>
</evidence>
<dbReference type="RefSeq" id="WP_076104554.1">
    <property type="nucleotide sequence ID" value="NZ_MKQK01000047.1"/>
</dbReference>
<feature type="transmembrane region" description="Helical" evidence="1">
    <location>
        <begin position="132"/>
        <end position="155"/>
    </location>
</feature>
<sequence length="630" mass="72536">MTKNNKRSFSESFGTTKLLAFLLLNYFVDLITVSAKRLFSKTWIAVLITPLIHFLLWFSAKGINIPLFNFTYSLYGEISLTQAISTDLSIIERLTKILIIALPLSLTFFYFSYKEQKALAMSSVSFWNRSTVVYGLTSVLSIAFGTHLRGALNYYYSNTSSITLSQLNEEFSGRVIFLIVLSLLAIINGVEAIKVHLSNLNLSSQFRFALNEIQQSWNLLPYSLGEFQKDQLYKRINNNINALFQLLLLGIEKNTVDFYNEALIKWENALQLITEENPEILKRLILKQGKMDSRYISLQRSILKNQVNLISKLLSSHRLEEANYSFNVFLRLESGEQEYYTALHELAILCYRQGNLGLVLRKLNSLIENQKSKDKKISSVNSIYEQLLILAVEKNDIRDLSDIAHSLLKNIKIMPITNRTTQRRIPVQKLTSANQDEALRECILYMMIQTLVKSVEVSHYSCTGFLIKFIVSNFNGGFIKEVYATSVDNLVRDKNHENPYLKDNRNSNISASFNFNNSSLRYCFEKMSVLLYSQQRFVQYYNIAIDKSIQIEPYINISKLQNNINYLYKKILKVGDKYGLLVVSDLKFISVVKAEVINFTSVYKSSKQHNKVRTTVRNGNVSGKKRNREV</sequence>
<evidence type="ECO:0000313" key="2">
    <source>
        <dbReference type="EMBL" id="OME11235.1"/>
    </source>
</evidence>
<accession>A0AB36J650</accession>
<dbReference type="AlphaFoldDB" id="A0AB36J650"/>
<dbReference type="Proteomes" id="UP000187323">
    <property type="component" value="Unassembled WGS sequence"/>
</dbReference>
<reference evidence="2 3" key="1">
    <citation type="submission" date="2016-10" db="EMBL/GenBank/DDBJ databases">
        <title>Paenibacillus species isolates.</title>
        <authorList>
            <person name="Beno S.M."/>
        </authorList>
    </citation>
    <scope>NUCLEOTIDE SEQUENCE [LARGE SCALE GENOMIC DNA]</scope>
    <source>
        <strain evidence="2 3">FSL H7-0918</strain>
    </source>
</reference>
<feature type="transmembrane region" description="Helical" evidence="1">
    <location>
        <begin position="175"/>
        <end position="197"/>
    </location>
</feature>
<keyword evidence="1" id="KW-1133">Transmembrane helix</keyword>